<keyword evidence="3" id="KW-1185">Reference proteome</keyword>
<evidence type="ECO:0000256" key="1">
    <source>
        <dbReference type="SAM" id="MobiDB-lite"/>
    </source>
</evidence>
<protein>
    <submittedName>
        <fullName evidence="2">Uncharacterized protein</fullName>
    </submittedName>
</protein>
<name>A0A9W6HYW6_9ACTN</name>
<feature type="region of interest" description="Disordered" evidence="1">
    <location>
        <begin position="14"/>
        <end position="59"/>
    </location>
</feature>
<accession>A0A9W6HYW6</accession>
<sequence>MLGAALALRATAATGGFTPTEGIGPEAGRVSAPTGDVLLPAPGLPAPGGDLLPVPGDAGPGGVSPVLASLLRMLSVPVGGPPPPTG</sequence>
<reference evidence="2" key="2">
    <citation type="submission" date="2023-01" db="EMBL/GenBank/DDBJ databases">
        <authorList>
            <person name="Sun Q."/>
            <person name="Evtushenko L."/>
        </authorList>
    </citation>
    <scope>NUCLEOTIDE SEQUENCE</scope>
    <source>
        <strain evidence="2">VKM Ac-2007</strain>
    </source>
</reference>
<evidence type="ECO:0000313" key="2">
    <source>
        <dbReference type="EMBL" id="GLK07924.1"/>
    </source>
</evidence>
<feature type="compositionally biased region" description="Low complexity" evidence="1">
    <location>
        <begin position="35"/>
        <end position="57"/>
    </location>
</feature>
<proteinExistence type="predicted"/>
<evidence type="ECO:0000313" key="3">
    <source>
        <dbReference type="Proteomes" id="UP001143474"/>
    </source>
</evidence>
<dbReference type="EMBL" id="BSEV01000002">
    <property type="protein sequence ID" value="GLK07924.1"/>
    <property type="molecule type" value="Genomic_DNA"/>
</dbReference>
<gene>
    <name evidence="2" type="ORF">GCM10017600_13290</name>
</gene>
<organism evidence="2 3">
    <name type="scientific">Streptosporangium carneum</name>
    <dbReference type="NCBI Taxonomy" id="47481"/>
    <lineage>
        <taxon>Bacteria</taxon>
        <taxon>Bacillati</taxon>
        <taxon>Actinomycetota</taxon>
        <taxon>Actinomycetes</taxon>
        <taxon>Streptosporangiales</taxon>
        <taxon>Streptosporangiaceae</taxon>
        <taxon>Streptosporangium</taxon>
    </lineage>
</organism>
<reference evidence="2" key="1">
    <citation type="journal article" date="2014" name="Int. J. Syst. Evol. Microbiol.">
        <title>Complete genome sequence of Corynebacterium casei LMG S-19264T (=DSM 44701T), isolated from a smear-ripened cheese.</title>
        <authorList>
            <consortium name="US DOE Joint Genome Institute (JGI-PGF)"/>
            <person name="Walter F."/>
            <person name="Albersmeier A."/>
            <person name="Kalinowski J."/>
            <person name="Ruckert C."/>
        </authorList>
    </citation>
    <scope>NUCLEOTIDE SEQUENCE</scope>
    <source>
        <strain evidence="2">VKM Ac-2007</strain>
    </source>
</reference>
<dbReference type="Proteomes" id="UP001143474">
    <property type="component" value="Unassembled WGS sequence"/>
</dbReference>
<comment type="caution">
    <text evidence="2">The sequence shown here is derived from an EMBL/GenBank/DDBJ whole genome shotgun (WGS) entry which is preliminary data.</text>
</comment>
<dbReference type="AlphaFoldDB" id="A0A9W6HYW6"/>